<feature type="domain" description="P/Homo B" evidence="26">
    <location>
        <begin position="940"/>
        <end position="1074"/>
    </location>
</feature>
<feature type="compositionally biased region" description="Basic and acidic residues" evidence="24">
    <location>
        <begin position="1232"/>
        <end position="1245"/>
    </location>
</feature>
<evidence type="ECO:0000256" key="19">
    <source>
        <dbReference type="ARBA" id="ARBA00031564"/>
    </source>
</evidence>
<dbReference type="PANTHER" id="PTHR42884:SF14">
    <property type="entry name" value="NEUROENDOCRINE CONVERTASE 1"/>
    <property type="match status" value="1"/>
</dbReference>
<dbReference type="PROSITE" id="PS00139">
    <property type="entry name" value="THIOL_PROTEASE_CYS"/>
    <property type="match status" value="1"/>
</dbReference>
<dbReference type="SUPFAM" id="SSF49785">
    <property type="entry name" value="Galactose-binding domain-like"/>
    <property type="match status" value="1"/>
</dbReference>
<dbReference type="InterPro" id="IPR015500">
    <property type="entry name" value="Peptidase_S8_subtilisin-rel"/>
</dbReference>
<dbReference type="InterPro" id="IPR002884">
    <property type="entry name" value="P_dom"/>
</dbReference>
<keyword evidence="7 25" id="KW-0812">Transmembrane</keyword>
<evidence type="ECO:0000256" key="23">
    <source>
        <dbReference type="PROSITE-ProRule" id="PRU01240"/>
    </source>
</evidence>
<dbReference type="PROSITE" id="PS51892">
    <property type="entry name" value="SUBTILASE"/>
    <property type="match status" value="1"/>
</dbReference>
<evidence type="ECO:0000256" key="6">
    <source>
        <dbReference type="ARBA" id="ARBA00022670"/>
    </source>
</evidence>
<evidence type="ECO:0000256" key="4">
    <source>
        <dbReference type="ARBA" id="ARBA00012465"/>
    </source>
</evidence>
<dbReference type="Gene3D" id="3.40.50.200">
    <property type="entry name" value="Peptidase S8/S53 domain"/>
    <property type="match status" value="1"/>
</dbReference>
<dbReference type="InterPro" id="IPR036852">
    <property type="entry name" value="Peptidase_S8/S53_dom_sf"/>
</dbReference>
<proteinExistence type="inferred from homology"/>
<evidence type="ECO:0000256" key="1">
    <source>
        <dbReference type="ARBA" id="ARBA00000423"/>
    </source>
</evidence>
<evidence type="ECO:0000256" key="8">
    <source>
        <dbReference type="ARBA" id="ARBA00022729"/>
    </source>
</evidence>
<accession>A0A1V2LUQ9</accession>
<evidence type="ECO:0000256" key="7">
    <source>
        <dbReference type="ARBA" id="ARBA00022692"/>
    </source>
</evidence>
<comment type="subcellular location">
    <subcellularLocation>
        <location evidence="2">Membrane</location>
    </subcellularLocation>
</comment>
<comment type="similarity">
    <text evidence="3">Belongs to the peptidase S8 family. Furin subfamily.</text>
</comment>
<evidence type="ECO:0000256" key="16">
    <source>
        <dbReference type="ARBA" id="ARBA00025347"/>
    </source>
</evidence>
<dbReference type="GO" id="GO:0016485">
    <property type="term" value="P:protein processing"/>
    <property type="evidence" value="ECO:0007669"/>
    <property type="project" value="TreeGrafter"/>
</dbReference>
<evidence type="ECO:0000256" key="13">
    <source>
        <dbReference type="ARBA" id="ARBA00023136"/>
    </source>
</evidence>
<evidence type="ECO:0000256" key="2">
    <source>
        <dbReference type="ARBA" id="ARBA00004370"/>
    </source>
</evidence>
<keyword evidence="10 23" id="KW-0720">Serine protease</keyword>
<evidence type="ECO:0000256" key="18">
    <source>
        <dbReference type="ARBA" id="ARBA00030627"/>
    </source>
</evidence>
<evidence type="ECO:0000256" key="25">
    <source>
        <dbReference type="SAM" id="Phobius"/>
    </source>
</evidence>
<keyword evidence="13 25" id="KW-0472">Membrane</keyword>
<dbReference type="Pfam" id="PF00082">
    <property type="entry name" value="Peptidase_S8"/>
    <property type="match status" value="1"/>
</dbReference>
<dbReference type="InterPro" id="IPR038765">
    <property type="entry name" value="Papain-like_cys_pep_sf"/>
</dbReference>
<dbReference type="FunFam" id="2.60.120.260:FF:000026">
    <property type="entry name" value="proprotein convertase subtilisin/kexin type 7"/>
    <property type="match status" value="1"/>
</dbReference>
<dbReference type="Gene3D" id="3.90.70.10">
    <property type="entry name" value="Cysteine proteinases"/>
    <property type="match status" value="1"/>
</dbReference>
<evidence type="ECO:0000256" key="12">
    <source>
        <dbReference type="ARBA" id="ARBA00022989"/>
    </source>
</evidence>
<feature type="compositionally biased region" description="Polar residues" evidence="24">
    <location>
        <begin position="1287"/>
        <end position="1300"/>
    </location>
</feature>
<dbReference type="FunFam" id="3.40.50.200:FF:000005">
    <property type="entry name" value="Proprotein convertase subtilisin/kexin type 7"/>
    <property type="match status" value="1"/>
</dbReference>
<dbReference type="GO" id="GO:0004197">
    <property type="term" value="F:cysteine-type endopeptidase activity"/>
    <property type="evidence" value="ECO:0007669"/>
    <property type="project" value="UniProtKB-EC"/>
</dbReference>
<dbReference type="Gene3D" id="2.60.120.260">
    <property type="entry name" value="Galactose-binding domain-like"/>
    <property type="match status" value="1"/>
</dbReference>
<evidence type="ECO:0000256" key="3">
    <source>
        <dbReference type="ARBA" id="ARBA00005325"/>
    </source>
</evidence>
<dbReference type="InterPro" id="IPR000209">
    <property type="entry name" value="Peptidase_S8/S53_dom"/>
</dbReference>
<name>A0A1V2LUQ9_PICKU</name>
<dbReference type="SUPFAM" id="SSF52743">
    <property type="entry name" value="Subtilisin-like"/>
    <property type="match status" value="1"/>
</dbReference>
<feature type="transmembrane region" description="Helical" evidence="25">
    <location>
        <begin position="1167"/>
        <end position="1186"/>
    </location>
</feature>
<evidence type="ECO:0000256" key="10">
    <source>
        <dbReference type="ARBA" id="ARBA00022825"/>
    </source>
</evidence>
<feature type="active site" description="Charge relay system" evidence="22 23">
    <location>
        <position position="690"/>
    </location>
</feature>
<dbReference type="PRINTS" id="PR00723">
    <property type="entry name" value="SUBTILISIN"/>
</dbReference>
<dbReference type="CDD" id="cd04059">
    <property type="entry name" value="Peptidases_S8_Protein_convertases_Kexins_Furin-like"/>
    <property type="match status" value="1"/>
</dbReference>
<keyword evidence="12 25" id="KW-1133">Transmembrane helix</keyword>
<dbReference type="PROSITE" id="PS51829">
    <property type="entry name" value="P_HOMO_B"/>
    <property type="match status" value="1"/>
</dbReference>
<dbReference type="InterPro" id="IPR008979">
    <property type="entry name" value="Galactose-bd-like_sf"/>
</dbReference>
<keyword evidence="15" id="KW-0325">Glycoprotein</keyword>
<dbReference type="PROSITE" id="PS00138">
    <property type="entry name" value="SUBTILASE_SER"/>
    <property type="match status" value="1"/>
</dbReference>
<evidence type="ECO:0000256" key="21">
    <source>
        <dbReference type="ARBA" id="ARBA00032353"/>
    </source>
</evidence>
<keyword evidence="8" id="KW-0732">Signal</keyword>
<feature type="compositionally biased region" description="Basic and acidic residues" evidence="24">
    <location>
        <begin position="1267"/>
        <end position="1286"/>
    </location>
</feature>
<evidence type="ECO:0000256" key="14">
    <source>
        <dbReference type="ARBA" id="ARBA00023145"/>
    </source>
</evidence>
<dbReference type="VEuPathDB" id="FungiDB:C5L36_0E01280"/>
<dbReference type="InterPro" id="IPR034182">
    <property type="entry name" value="Kexin/furin"/>
</dbReference>
<dbReference type="CDD" id="cd00585">
    <property type="entry name" value="Peptidase_C1B"/>
    <property type="match status" value="1"/>
</dbReference>
<comment type="function">
    <text evidence="16">The normal physiological role of the enzyme is unknown, but it is not essential for the viability of yeast cells. Has aminopeptidase activity, shortening substrate peptides sequentially by 1 amino acid. Has bleomycin hydrolase activity, which can protect the cell from the toxic effects of bleomycin. Has homocysteine-thiolactonase activity, protecting the cell against homocysteine toxicity. Acts as a repressor in the GAL4 regulatory system, but this does not require either the peptidase or nucleic acid-binding activities.</text>
</comment>
<evidence type="ECO:0000256" key="11">
    <source>
        <dbReference type="ARBA" id="ARBA00022837"/>
    </source>
</evidence>
<comment type="caution">
    <text evidence="27">The sequence shown here is derived from an EMBL/GenBank/DDBJ whole genome shotgun (WGS) entry which is preliminary data.</text>
</comment>
<protein>
    <recommendedName>
        <fullName evidence="5">Cysteine proteinase 1, mitochondrial</fullName>
        <ecNumber evidence="4">3.4.22.40</ecNumber>
    </recommendedName>
    <alternativeName>
        <fullName evidence="18">Bleomycin hydrolase</fullName>
    </alternativeName>
    <alternativeName>
        <fullName evidence="21">Homocysteine-thiolactonase</fullName>
    </alternativeName>
    <alternativeName>
        <fullName evidence="19">Leucine aminopeptidase 3</fullName>
    </alternativeName>
    <alternativeName>
        <fullName evidence="20">Y3</fullName>
    </alternativeName>
</protein>
<evidence type="ECO:0000256" key="9">
    <source>
        <dbReference type="ARBA" id="ARBA00022801"/>
    </source>
</evidence>
<evidence type="ECO:0000256" key="5">
    <source>
        <dbReference type="ARBA" id="ARBA00016900"/>
    </source>
</evidence>
<dbReference type="GO" id="GO:0070005">
    <property type="term" value="F:cysteine-type aminopeptidase activity"/>
    <property type="evidence" value="ECO:0007669"/>
    <property type="project" value="InterPro"/>
</dbReference>
<dbReference type="Proteomes" id="UP000189274">
    <property type="component" value="Unassembled WGS sequence"/>
</dbReference>
<evidence type="ECO:0000259" key="26">
    <source>
        <dbReference type="PROSITE" id="PS51829"/>
    </source>
</evidence>
<keyword evidence="9 23" id="KW-0378">Hydrolase</keyword>
<evidence type="ECO:0000256" key="24">
    <source>
        <dbReference type="SAM" id="MobiDB-lite"/>
    </source>
</evidence>
<feature type="active site" description="Charge relay system" evidence="22 23">
    <location>
        <position position="652"/>
    </location>
</feature>
<feature type="compositionally biased region" description="Polar residues" evidence="24">
    <location>
        <begin position="1098"/>
        <end position="1123"/>
    </location>
</feature>
<dbReference type="EMBL" id="MQVM01000001">
    <property type="protein sequence ID" value="ONH77718.1"/>
    <property type="molecule type" value="Genomic_DNA"/>
</dbReference>
<comment type="catalytic activity">
    <reaction evidence="1">
        <text>Inactivates bleomycin B2 (a cytotoxic glycometallopeptide) by hydrolysis of a carboxyamide bond of beta-aminoalanine, but also shows general aminopeptidase activity. The specificity varies somewhat with source, but amino acid arylamides of Met, Leu and Ala are preferred.</text>
        <dbReference type="EC" id="3.4.22.40"/>
    </reaction>
</comment>
<organism evidence="27 28">
    <name type="scientific">Pichia kudriavzevii</name>
    <name type="common">Yeast</name>
    <name type="synonym">Issatchenkia orientalis</name>
    <dbReference type="NCBI Taxonomy" id="4909"/>
    <lineage>
        <taxon>Eukaryota</taxon>
        <taxon>Fungi</taxon>
        <taxon>Dikarya</taxon>
        <taxon>Ascomycota</taxon>
        <taxon>Saccharomycotina</taxon>
        <taxon>Pichiomycetes</taxon>
        <taxon>Pichiales</taxon>
        <taxon>Pichiaceae</taxon>
        <taxon>Pichia</taxon>
    </lineage>
</organism>
<dbReference type="Pfam" id="PF03051">
    <property type="entry name" value="Peptidase_C1_2"/>
    <property type="match status" value="1"/>
</dbReference>
<evidence type="ECO:0000313" key="28">
    <source>
        <dbReference type="Proteomes" id="UP000189274"/>
    </source>
</evidence>
<dbReference type="InterPro" id="IPR004134">
    <property type="entry name" value="Peptidase_C1B"/>
</dbReference>
<dbReference type="PANTHER" id="PTHR42884">
    <property type="entry name" value="PROPROTEIN CONVERTASE SUBTILISIN/KEXIN-RELATED"/>
    <property type="match status" value="1"/>
</dbReference>
<dbReference type="SUPFAM" id="SSF54001">
    <property type="entry name" value="Cysteine proteinases"/>
    <property type="match status" value="1"/>
</dbReference>
<feature type="region of interest" description="Disordered" evidence="24">
    <location>
        <begin position="1098"/>
        <end position="1159"/>
    </location>
</feature>
<dbReference type="InterPro" id="IPR000169">
    <property type="entry name" value="Pept_cys_AS"/>
</dbReference>
<dbReference type="GO" id="GO:0005802">
    <property type="term" value="C:trans-Golgi network"/>
    <property type="evidence" value="ECO:0007669"/>
    <property type="project" value="TreeGrafter"/>
</dbReference>
<gene>
    <name evidence="27" type="ORF">BOH78_0250</name>
</gene>
<reference evidence="28" key="1">
    <citation type="journal article" date="2017" name="Genome Announc.">
        <title>Genome sequences of Cyberlindnera fabianii 65, Pichia kudriavzevii 129, and Saccharomyces cerevisiae 131 isolated from fermented masau fruits in Zimbabwe.</title>
        <authorList>
            <person name="van Rijswijck I.M.H."/>
            <person name="Derks M.F.L."/>
            <person name="Abee T."/>
            <person name="de Ridder D."/>
            <person name="Smid E.J."/>
        </authorList>
    </citation>
    <scope>NUCLEOTIDE SEQUENCE [LARGE SCALE GENOMIC DNA]</scope>
    <source>
        <strain evidence="28">129</strain>
    </source>
</reference>
<keyword evidence="11" id="KW-0106">Calcium</keyword>
<comment type="subunit">
    <text evidence="17">Homohexamer. Binds to nucleic acids. Binds single-stranded DNA and RNA with higher affinity than double-stranded DNA.</text>
</comment>
<evidence type="ECO:0000256" key="17">
    <source>
        <dbReference type="ARBA" id="ARBA00026080"/>
    </source>
</evidence>
<dbReference type="EC" id="3.4.22.40" evidence="4"/>
<evidence type="ECO:0000256" key="15">
    <source>
        <dbReference type="ARBA" id="ARBA00023180"/>
    </source>
</evidence>
<evidence type="ECO:0000313" key="27">
    <source>
        <dbReference type="EMBL" id="ONH77718.1"/>
    </source>
</evidence>
<feature type="region of interest" description="Disordered" evidence="24">
    <location>
        <begin position="1232"/>
        <end position="1314"/>
    </location>
</feature>
<dbReference type="GO" id="GO:0007323">
    <property type="term" value="P:peptide pheromone maturation"/>
    <property type="evidence" value="ECO:0007669"/>
    <property type="project" value="UniProtKB-ARBA"/>
</dbReference>
<dbReference type="GO" id="GO:0004252">
    <property type="term" value="F:serine-type endopeptidase activity"/>
    <property type="evidence" value="ECO:0007669"/>
    <property type="project" value="UniProtKB-UniRule"/>
</dbReference>
<dbReference type="InterPro" id="IPR023828">
    <property type="entry name" value="Peptidase_S8_Ser-AS"/>
</dbReference>
<feature type="active site" description="Charge relay system" evidence="22 23">
    <location>
        <position position="862"/>
    </location>
</feature>
<keyword evidence="6 23" id="KW-0645">Protease</keyword>
<evidence type="ECO:0000256" key="22">
    <source>
        <dbReference type="PIRSR" id="PIRSR615500-1"/>
    </source>
</evidence>
<dbReference type="GO" id="GO:0000139">
    <property type="term" value="C:Golgi membrane"/>
    <property type="evidence" value="ECO:0007669"/>
    <property type="project" value="TreeGrafter"/>
</dbReference>
<evidence type="ECO:0000256" key="20">
    <source>
        <dbReference type="ARBA" id="ARBA00031859"/>
    </source>
</evidence>
<keyword evidence="14" id="KW-0865">Zymogen</keyword>
<sequence>MSPSQINVDNLSNWTEEFKSDAKTQIGGSVLQHSNIDEVLINRDAEIANKHIFNHKIEIEGLPVMDQKASGRCWLFASTNLMRVTAMKKYNLKEIKLSPSYLFFYDKLERANYFLEQIIDTHKEPIDSRLVQYFLTNPVEDGGQFTMMAQIATKYGVVPDQVYPDSFNTTTSRIMNRLVNHRLRSYAMTLRNALDEGKDVMSLKNEMQKEIYRLLTMFLGNPPKPNEEFVWEFTDKDGKYESIKTTPLKYATEVLDFHAPEYVSLLNDPRNKYNKMVQVERLGNVAGGEPVAYLNLEIEKLSQAVVNRIKNNKPVFFGTDTPKFMDKSRGIMDINLWDYELLGYDVRTMSKKERVVFGDSLMTHAMLITAVHVDENGKPVRYRVENSWGTKSGQEGYYTMTQEYFEEYVYQVVIEKSEFAALNLDVSILEDKEPVVLPPYDPMGSMNFTWVFKILLCLIFSNRINAIGNKDFANKDYLMVEVKGDYDLHNIQELHPDWEYEYEIDFLDNFHVFSMKKDHQLIEKFSKYTSIKKLLQGDKKLIKREDYDFLSSLNDNNVTGVHLLPRKQLVKRFPVPVSYGKDVPVLHSRENTNVDSSLDEIAQVAEEFGINDPIFKEQWHIKNAFNPGHDVNVIPVWRKNITGRGVVTALIDDGLDYESIDLKDNYCPEGSWDYNDNRPNPKPELTNDYHGTRCAAEIAASRGNDYCGVGVAYDSKVSGIRILSGEITSEEEAAAMIYGLDVNDIYSCSWGPPDNGRSMDEPDKLIKSAILKGIQEGRKGKGALYVFASGNGGSRGDTCNFDGYTNSIYSLTVTAIDYKGLHPNYAESCTAVMVSTYSSGSGEHIHTTDIHEQCTANHGGTSAAAPLAAGIYALVLEANPELTWRDVQYLTVLSAAEIEPYDPSWQNSAIEGRKYSPKYGWGKIDAEKMVDMAQNNWTLLKPQAWYYMPYQQVNKKIEKKIDEIEDNFEISNEVLRYSNFEKVEQLTITVDIDSQKRGDVEVDLISPNGIVSKLAEKRPRDTDKGGFKKWTFSTVAHWGEEGTGNWTIKVRNVGEENTINFKGWQLKAFGECIDPELAKRFDIDEDYSLVNNEDYNKNVENGKSLETPNSSETGTSNAETAHTTSEEGIKPTNTGALGASPLPSEENKPNDGNDGNTAHAHKPTHHYVIYFVSLIVIGFIASLWIFKKGKKGGARRLQDYEFDIIRPEDDESSRFEFEDLEDDEDAHEFHIESSDEDDHHPHEQQQRQPPGMNSDSEFDLGSSYLSGHEKSNTVIEDVRQHEKKQNTESSGMLHSASSEESPFGEINDNKRTIL</sequence>
<dbReference type="Pfam" id="PF01483">
    <property type="entry name" value="P_proprotein"/>
    <property type="match status" value="1"/>
</dbReference>